<proteinExistence type="predicted"/>
<organism evidence="1">
    <name type="scientific">Candidatus Methanogaster sp. ANME-2c ERB4</name>
    <dbReference type="NCBI Taxonomy" id="2759911"/>
    <lineage>
        <taxon>Archaea</taxon>
        <taxon>Methanobacteriati</taxon>
        <taxon>Methanobacteriota</taxon>
        <taxon>Stenosarchaea group</taxon>
        <taxon>Methanomicrobia</taxon>
        <taxon>Methanosarcinales</taxon>
        <taxon>ANME-2 cluster</taxon>
        <taxon>Candidatus Methanogasteraceae</taxon>
        <taxon>Candidatus Methanogaster</taxon>
    </lineage>
</organism>
<evidence type="ECO:0000313" key="1">
    <source>
        <dbReference type="EMBL" id="QNO46605.1"/>
    </source>
</evidence>
<name>A0A7G9YF21_9EURY</name>
<dbReference type="AlphaFoldDB" id="A0A7G9YF21"/>
<sequence>MNHNGYNEHCKKGLGSVKIRRYLCPICKEPLEESRSFWEQLKTDFSSVLENIYQRFRIHNVSYDGISAVMELIFPRGKDTTHNDFTNSIEILEGMVKEEQMVRRKGDVKYMAWLKSNMSIFWQFVHERELKRGREDENLEQRPFFGAVNAFATLMVEIDSFEAFVQKRLRMIKKNWKHFTEFYYPCGFPEFIGP</sequence>
<accession>A0A7G9YF21</accession>
<reference evidence="1" key="1">
    <citation type="submission" date="2020-06" db="EMBL/GenBank/DDBJ databases">
        <title>Unique genomic features of the anaerobic methanotrophic archaea.</title>
        <authorList>
            <person name="Chadwick G.L."/>
            <person name="Skennerton C.T."/>
            <person name="Laso-Perez R."/>
            <person name="Leu A.O."/>
            <person name="Speth D.R."/>
            <person name="Yu H."/>
            <person name="Morgan-Lang C."/>
            <person name="Hatzenpichler R."/>
            <person name="Goudeau D."/>
            <person name="Malmstrom R."/>
            <person name="Brazelton W.J."/>
            <person name="Woyke T."/>
            <person name="Hallam S.J."/>
            <person name="Tyson G.W."/>
            <person name="Wegener G."/>
            <person name="Boetius A."/>
            <person name="Orphan V."/>
        </authorList>
    </citation>
    <scope>NUCLEOTIDE SEQUENCE</scope>
</reference>
<dbReference type="EMBL" id="MT631211">
    <property type="protein sequence ID" value="QNO46605.1"/>
    <property type="molecule type" value="Genomic_DNA"/>
</dbReference>
<gene>
    <name evidence="1" type="ORF">OEAKOMNL_00006</name>
</gene>
<protein>
    <submittedName>
        <fullName evidence="1">Uncharacterized protein</fullName>
    </submittedName>
</protein>